<dbReference type="PANTHER" id="PTHR35525">
    <property type="entry name" value="BLL6575 PROTEIN"/>
    <property type="match status" value="1"/>
</dbReference>
<organism evidence="2 3">
    <name type="scientific">Leucobacter weissii</name>
    <dbReference type="NCBI Taxonomy" id="1983706"/>
    <lineage>
        <taxon>Bacteria</taxon>
        <taxon>Bacillati</taxon>
        <taxon>Actinomycetota</taxon>
        <taxon>Actinomycetes</taxon>
        <taxon>Micrococcales</taxon>
        <taxon>Microbacteriaceae</taxon>
        <taxon>Leucobacter</taxon>
    </lineage>
</organism>
<gene>
    <name evidence="2" type="ORF">J4H92_05290</name>
</gene>
<evidence type="ECO:0000259" key="1">
    <source>
        <dbReference type="Pfam" id="PF11706"/>
    </source>
</evidence>
<dbReference type="AlphaFoldDB" id="A0A939SBE3"/>
<comment type="caution">
    <text evidence="2">The sequence shown here is derived from an EMBL/GenBank/DDBJ whole genome shotgun (WGS) entry which is preliminary data.</text>
</comment>
<proteinExistence type="predicted"/>
<accession>A0A939SBE3</accession>
<protein>
    <submittedName>
        <fullName evidence="2">ABATE domain-containing protein</fullName>
    </submittedName>
</protein>
<name>A0A939SBE3_9MICO</name>
<dbReference type="InterPro" id="IPR023286">
    <property type="entry name" value="ABATE_dom_sf"/>
</dbReference>
<sequence length="207" mass="22889">MNGYRYQYGLDRIPEVFHEFRFRGGALPLNLIETVHEWEGICLDRIDGPESWDGWLRRAGLPVPANPIGTELLDRMRELRLAIYLIARSAIDGKQVADAPLERLNLSATGTPAAKALARGADGLVEVRTTEADHASLLAELAREAISILSLPEARRLRECSDPACPTIFIDRSQAGRKLWCSVQCGARTATRNYRRRRAGIGSVGAP</sequence>
<reference evidence="2" key="1">
    <citation type="submission" date="2021-03" db="EMBL/GenBank/DDBJ databases">
        <title>Leucobacter chromiisoli sp. nov., isolated from chromium-containing soil of chemical plant.</title>
        <authorList>
            <person name="Xu Z."/>
        </authorList>
    </citation>
    <scope>NUCLEOTIDE SEQUENCE</scope>
    <source>
        <strain evidence="2">S27</strain>
    </source>
</reference>
<dbReference type="Gene3D" id="1.10.3300.10">
    <property type="entry name" value="Jann2411-like domain"/>
    <property type="match status" value="1"/>
</dbReference>
<dbReference type="RefSeq" id="WP_208096873.1">
    <property type="nucleotide sequence ID" value="NZ_JAGDYM010000005.1"/>
</dbReference>
<dbReference type="Pfam" id="PF07336">
    <property type="entry name" value="ABATE"/>
    <property type="match status" value="1"/>
</dbReference>
<evidence type="ECO:0000313" key="3">
    <source>
        <dbReference type="Proteomes" id="UP000664382"/>
    </source>
</evidence>
<dbReference type="InterPro" id="IPR010852">
    <property type="entry name" value="ABATE"/>
</dbReference>
<dbReference type="Proteomes" id="UP000664382">
    <property type="component" value="Unassembled WGS sequence"/>
</dbReference>
<dbReference type="SUPFAM" id="SSF160904">
    <property type="entry name" value="Jann2411-like"/>
    <property type="match status" value="1"/>
</dbReference>
<dbReference type="PANTHER" id="PTHR35525:SF3">
    <property type="entry name" value="BLL6575 PROTEIN"/>
    <property type="match status" value="1"/>
</dbReference>
<evidence type="ECO:0000313" key="2">
    <source>
        <dbReference type="EMBL" id="MBO1901360.1"/>
    </source>
</evidence>
<feature type="domain" description="Zinc finger CGNR" evidence="1">
    <location>
        <begin position="156"/>
        <end position="198"/>
    </location>
</feature>
<dbReference type="EMBL" id="JAGDYM010000005">
    <property type="protein sequence ID" value="MBO1901360.1"/>
    <property type="molecule type" value="Genomic_DNA"/>
</dbReference>
<dbReference type="InterPro" id="IPR021005">
    <property type="entry name" value="Znf_CGNR"/>
</dbReference>
<dbReference type="Pfam" id="PF11706">
    <property type="entry name" value="zf-CGNR"/>
    <property type="match status" value="1"/>
</dbReference>
<keyword evidence="3" id="KW-1185">Reference proteome</keyword>